<dbReference type="AlphaFoldDB" id="A0AAW2F7J6"/>
<proteinExistence type="predicted"/>
<evidence type="ECO:0000313" key="2">
    <source>
        <dbReference type="Proteomes" id="UP001430953"/>
    </source>
</evidence>
<dbReference type="Proteomes" id="UP001430953">
    <property type="component" value="Unassembled WGS sequence"/>
</dbReference>
<protein>
    <submittedName>
        <fullName evidence="1">Uncharacterized protein</fullName>
    </submittedName>
</protein>
<evidence type="ECO:0000313" key="1">
    <source>
        <dbReference type="EMBL" id="KAL0110145.1"/>
    </source>
</evidence>
<accession>A0AAW2F7J6</accession>
<name>A0AAW2F7J6_9HYME</name>
<sequence>MIASRNSLLSISAHSFFFQKYRALSGIKFRGSLSASLSHFFQCLKQPSFFAGIENVQRWKISIRSALLSGNRTPDSAAKIAQIRSLGGMTPPAKVSSFRICIPYIARSHTAGGSEDPSLSRKYLPGNILQTKEAGSSELTGNSI</sequence>
<reference evidence="1 2" key="1">
    <citation type="submission" date="2023-03" db="EMBL/GenBank/DDBJ databases">
        <title>High recombination rates correlate with genetic variation in Cardiocondyla obscurior ants.</title>
        <authorList>
            <person name="Errbii M."/>
        </authorList>
    </citation>
    <scope>NUCLEOTIDE SEQUENCE [LARGE SCALE GENOMIC DNA]</scope>
    <source>
        <strain evidence="1">Alpha-2009</strain>
        <tissue evidence="1">Whole body</tissue>
    </source>
</reference>
<keyword evidence="2" id="KW-1185">Reference proteome</keyword>
<comment type="caution">
    <text evidence="1">The sequence shown here is derived from an EMBL/GenBank/DDBJ whole genome shotgun (WGS) entry which is preliminary data.</text>
</comment>
<organism evidence="1 2">
    <name type="scientific">Cardiocondyla obscurior</name>
    <dbReference type="NCBI Taxonomy" id="286306"/>
    <lineage>
        <taxon>Eukaryota</taxon>
        <taxon>Metazoa</taxon>
        <taxon>Ecdysozoa</taxon>
        <taxon>Arthropoda</taxon>
        <taxon>Hexapoda</taxon>
        <taxon>Insecta</taxon>
        <taxon>Pterygota</taxon>
        <taxon>Neoptera</taxon>
        <taxon>Endopterygota</taxon>
        <taxon>Hymenoptera</taxon>
        <taxon>Apocrita</taxon>
        <taxon>Aculeata</taxon>
        <taxon>Formicoidea</taxon>
        <taxon>Formicidae</taxon>
        <taxon>Myrmicinae</taxon>
        <taxon>Cardiocondyla</taxon>
    </lineage>
</organism>
<dbReference type="EMBL" id="JADYXP020000014">
    <property type="protein sequence ID" value="KAL0110145.1"/>
    <property type="molecule type" value="Genomic_DNA"/>
</dbReference>
<gene>
    <name evidence="1" type="ORF">PUN28_013647</name>
</gene>